<keyword evidence="3" id="KW-1185">Reference proteome</keyword>
<dbReference type="AlphaFoldDB" id="A0A9W6XK42"/>
<reference evidence="2" key="1">
    <citation type="submission" date="2023-04" db="EMBL/GenBank/DDBJ databases">
        <title>Phytophthora fragariaefolia NBRC 109709.</title>
        <authorList>
            <person name="Ichikawa N."/>
            <person name="Sato H."/>
            <person name="Tonouchi N."/>
        </authorList>
    </citation>
    <scope>NUCLEOTIDE SEQUENCE</scope>
    <source>
        <strain evidence="2">NBRC 109709</strain>
    </source>
</reference>
<evidence type="ECO:0000313" key="2">
    <source>
        <dbReference type="EMBL" id="GMF40123.1"/>
    </source>
</evidence>
<feature type="coiled-coil region" evidence="1">
    <location>
        <begin position="10"/>
        <end position="44"/>
    </location>
</feature>
<dbReference type="Proteomes" id="UP001165121">
    <property type="component" value="Unassembled WGS sequence"/>
</dbReference>
<protein>
    <submittedName>
        <fullName evidence="2">Unnamed protein product</fullName>
    </submittedName>
</protein>
<evidence type="ECO:0000313" key="3">
    <source>
        <dbReference type="Proteomes" id="UP001165121"/>
    </source>
</evidence>
<evidence type="ECO:0000256" key="1">
    <source>
        <dbReference type="SAM" id="Coils"/>
    </source>
</evidence>
<sequence>MLAKKRKPTNQVRREEAEALRKELQVLQDELQQLQARAELAAMTPDDHLLLLERSLRTQSLLQNLLQDQHLVVAGAQSELLNFQHSSEQRYDDPQGNFCCDRFEVTHLAGVKSLREVYKAAKFFLTNVEISTTEALGHLTVRENYDTICEDESINSFRLISARPSGIVTESSKVLYDKYYEHHELTGNRPCAVMVTDSVDVDELHPYDSKSRVRLDVSAVLFLSEVRQTPEKNKITT</sequence>
<dbReference type="OrthoDB" id="92532at2759"/>
<gene>
    <name evidence="2" type="ORF">Pfra01_001218500</name>
</gene>
<comment type="caution">
    <text evidence="2">The sequence shown here is derived from an EMBL/GenBank/DDBJ whole genome shotgun (WGS) entry which is preliminary data.</text>
</comment>
<dbReference type="EMBL" id="BSXT01001227">
    <property type="protein sequence ID" value="GMF40123.1"/>
    <property type="molecule type" value="Genomic_DNA"/>
</dbReference>
<proteinExistence type="predicted"/>
<name>A0A9W6XK42_9STRA</name>
<accession>A0A9W6XK42</accession>
<keyword evidence="1" id="KW-0175">Coiled coil</keyword>
<organism evidence="2 3">
    <name type="scientific">Phytophthora fragariaefolia</name>
    <dbReference type="NCBI Taxonomy" id="1490495"/>
    <lineage>
        <taxon>Eukaryota</taxon>
        <taxon>Sar</taxon>
        <taxon>Stramenopiles</taxon>
        <taxon>Oomycota</taxon>
        <taxon>Peronosporomycetes</taxon>
        <taxon>Peronosporales</taxon>
        <taxon>Peronosporaceae</taxon>
        <taxon>Phytophthora</taxon>
    </lineage>
</organism>